<feature type="compositionally biased region" description="Basic residues" evidence="1">
    <location>
        <begin position="63"/>
        <end position="76"/>
    </location>
</feature>
<reference evidence="2" key="1">
    <citation type="submission" date="2014-09" db="EMBL/GenBank/DDBJ databases">
        <authorList>
            <person name="Magalhaes I.L.F."/>
            <person name="Oliveira U."/>
            <person name="Santos F.R."/>
            <person name="Vidigal T.H.D.A."/>
            <person name="Brescovit A.D."/>
            <person name="Santos A.J."/>
        </authorList>
    </citation>
    <scope>NUCLEOTIDE SEQUENCE</scope>
    <source>
        <tissue evidence="2">Shoot tissue taken approximately 20 cm above the soil surface</tissue>
    </source>
</reference>
<dbReference type="EMBL" id="GBRH01234486">
    <property type="protein sequence ID" value="JAD63409.1"/>
    <property type="molecule type" value="Transcribed_RNA"/>
</dbReference>
<accession>A0A0A9BHE4</accession>
<dbReference type="AlphaFoldDB" id="A0A0A9BHE4"/>
<evidence type="ECO:0000313" key="2">
    <source>
        <dbReference type="EMBL" id="JAD63409.1"/>
    </source>
</evidence>
<protein>
    <submittedName>
        <fullName evidence="2">Uncharacterized protein</fullName>
    </submittedName>
</protein>
<organism evidence="2">
    <name type="scientific">Arundo donax</name>
    <name type="common">Giant reed</name>
    <name type="synonym">Donax arundinaceus</name>
    <dbReference type="NCBI Taxonomy" id="35708"/>
    <lineage>
        <taxon>Eukaryota</taxon>
        <taxon>Viridiplantae</taxon>
        <taxon>Streptophyta</taxon>
        <taxon>Embryophyta</taxon>
        <taxon>Tracheophyta</taxon>
        <taxon>Spermatophyta</taxon>
        <taxon>Magnoliopsida</taxon>
        <taxon>Liliopsida</taxon>
        <taxon>Poales</taxon>
        <taxon>Poaceae</taxon>
        <taxon>PACMAD clade</taxon>
        <taxon>Arundinoideae</taxon>
        <taxon>Arundineae</taxon>
        <taxon>Arundo</taxon>
    </lineage>
</organism>
<feature type="region of interest" description="Disordered" evidence="1">
    <location>
        <begin position="43"/>
        <end position="76"/>
    </location>
</feature>
<reference evidence="2" key="2">
    <citation type="journal article" date="2015" name="Data Brief">
        <title>Shoot transcriptome of the giant reed, Arundo donax.</title>
        <authorList>
            <person name="Barrero R.A."/>
            <person name="Guerrero F.D."/>
            <person name="Moolhuijzen P."/>
            <person name="Goolsby J.A."/>
            <person name="Tidwell J."/>
            <person name="Bellgard S.E."/>
            <person name="Bellgard M.I."/>
        </authorList>
    </citation>
    <scope>NUCLEOTIDE SEQUENCE</scope>
    <source>
        <tissue evidence="2">Shoot tissue taken approximately 20 cm above the soil surface</tissue>
    </source>
</reference>
<feature type="compositionally biased region" description="Gly residues" evidence="1">
    <location>
        <begin position="43"/>
        <end position="53"/>
    </location>
</feature>
<evidence type="ECO:0000256" key="1">
    <source>
        <dbReference type="SAM" id="MobiDB-lite"/>
    </source>
</evidence>
<proteinExistence type="predicted"/>
<name>A0A0A9BHE4_ARUDO</name>
<sequence length="76" mass="8009">MDVEFAGARESDARGRHPAAGFLIRVMKHLHTSSFLAMVGRSSGGGGGGGQDGSAGVAARGRWGQRRRAGCRRRGW</sequence>